<dbReference type="InParanoid" id="A0A1Y2ELF7"/>
<reference evidence="3 4" key="1">
    <citation type="submission" date="2016-07" db="EMBL/GenBank/DDBJ databases">
        <title>Pervasive Adenine N6-methylation of Active Genes in Fungi.</title>
        <authorList>
            <consortium name="DOE Joint Genome Institute"/>
            <person name="Mondo S.J."/>
            <person name="Dannebaum R.O."/>
            <person name="Kuo R.C."/>
            <person name="Labutti K."/>
            <person name="Haridas S."/>
            <person name="Kuo A."/>
            <person name="Salamov A."/>
            <person name="Ahrendt S.R."/>
            <person name="Lipzen A."/>
            <person name="Sullivan W."/>
            <person name="Andreopoulos W.B."/>
            <person name="Clum A."/>
            <person name="Lindquist E."/>
            <person name="Daum C."/>
            <person name="Ramamoorthy G.K."/>
            <person name="Gryganskyi A."/>
            <person name="Culley D."/>
            <person name="Magnuson J.K."/>
            <person name="James T.Y."/>
            <person name="O'Malley M.A."/>
            <person name="Stajich J.E."/>
            <person name="Spatafora J.W."/>
            <person name="Visel A."/>
            <person name="Grigoriev I.V."/>
        </authorList>
    </citation>
    <scope>NUCLEOTIDE SEQUENCE [LARGE SCALE GENOMIC DNA]</scope>
    <source>
        <strain evidence="3 4">62-1032</strain>
    </source>
</reference>
<name>A0A1Y2ELF7_9BASI</name>
<feature type="transmembrane region" description="Helical" evidence="2">
    <location>
        <begin position="141"/>
        <end position="162"/>
    </location>
</feature>
<feature type="transmembrane region" description="Helical" evidence="2">
    <location>
        <begin position="250"/>
        <end position="270"/>
    </location>
</feature>
<evidence type="ECO:0000313" key="3">
    <source>
        <dbReference type="EMBL" id="ORY72400.1"/>
    </source>
</evidence>
<gene>
    <name evidence="3" type="ORF">BCR35DRAFT_307678</name>
</gene>
<evidence type="ECO:0000256" key="1">
    <source>
        <dbReference type="SAM" id="MobiDB-lite"/>
    </source>
</evidence>
<organism evidence="3 4">
    <name type="scientific">Leucosporidium creatinivorum</name>
    <dbReference type="NCBI Taxonomy" id="106004"/>
    <lineage>
        <taxon>Eukaryota</taxon>
        <taxon>Fungi</taxon>
        <taxon>Dikarya</taxon>
        <taxon>Basidiomycota</taxon>
        <taxon>Pucciniomycotina</taxon>
        <taxon>Microbotryomycetes</taxon>
        <taxon>Leucosporidiales</taxon>
        <taxon>Leucosporidium</taxon>
    </lineage>
</organism>
<keyword evidence="2" id="KW-0472">Membrane</keyword>
<evidence type="ECO:0000256" key="2">
    <source>
        <dbReference type="SAM" id="Phobius"/>
    </source>
</evidence>
<dbReference type="EMBL" id="MCGR01000052">
    <property type="protein sequence ID" value="ORY72400.1"/>
    <property type="molecule type" value="Genomic_DNA"/>
</dbReference>
<evidence type="ECO:0000313" key="4">
    <source>
        <dbReference type="Proteomes" id="UP000193467"/>
    </source>
</evidence>
<feature type="transmembrane region" description="Helical" evidence="2">
    <location>
        <begin position="182"/>
        <end position="202"/>
    </location>
</feature>
<keyword evidence="2" id="KW-1133">Transmembrane helix</keyword>
<protein>
    <submittedName>
        <fullName evidence="3">Uncharacterized protein</fullName>
    </submittedName>
</protein>
<feature type="transmembrane region" description="Helical" evidence="2">
    <location>
        <begin position="30"/>
        <end position="48"/>
    </location>
</feature>
<dbReference type="OrthoDB" id="2562239at2759"/>
<sequence length="312" mass="33968">MATISDRTNDYFSSDFPILGGVGNTGGDDALTMMFVAFYACCIGIGLWRLIKYPTARTWILFRPALVIALRIAGNVVRYMEATSNSAAPNKGRVVAEQILIVLGYFFISDAVLVLLETMLAPCSSFVHNRRAGSQNTIATWVLGFCHIALIPAVVLGCYAVGTLKWLREDSPEFATIGRCRLAGAAIFLAMACIYDLAAIYAKVQKRVAKWRSTIFLFAITVLTTIPPAYMVAMYRQADPPSIGSAGPKTAFYCLTELPILLVTGLLLGIHLPKEFGFGAAELDREQQALNSGKEWSSSVDQSTRSPAESRV</sequence>
<accession>A0A1Y2ELF7</accession>
<feature type="transmembrane region" description="Helical" evidence="2">
    <location>
        <begin position="60"/>
        <end position="79"/>
    </location>
</feature>
<keyword evidence="4" id="KW-1185">Reference proteome</keyword>
<dbReference type="AlphaFoldDB" id="A0A1Y2ELF7"/>
<feature type="transmembrane region" description="Helical" evidence="2">
    <location>
        <begin position="99"/>
        <end position="120"/>
    </location>
</feature>
<proteinExistence type="predicted"/>
<keyword evidence="2" id="KW-0812">Transmembrane</keyword>
<feature type="transmembrane region" description="Helical" evidence="2">
    <location>
        <begin position="214"/>
        <end position="235"/>
    </location>
</feature>
<comment type="caution">
    <text evidence="3">The sequence shown here is derived from an EMBL/GenBank/DDBJ whole genome shotgun (WGS) entry which is preliminary data.</text>
</comment>
<feature type="region of interest" description="Disordered" evidence="1">
    <location>
        <begin position="289"/>
        <end position="312"/>
    </location>
</feature>
<dbReference type="Proteomes" id="UP000193467">
    <property type="component" value="Unassembled WGS sequence"/>
</dbReference>